<evidence type="ECO:0000313" key="7">
    <source>
        <dbReference type="Proteomes" id="UP000198407"/>
    </source>
</evidence>
<gene>
    <name evidence="6" type="ORF">SAMN05444352_106107</name>
</gene>
<dbReference type="CDD" id="cd00616">
    <property type="entry name" value="AHBA_syn"/>
    <property type="match status" value="1"/>
</dbReference>
<dbReference type="NCBIfam" id="TIGR03588">
    <property type="entry name" value="PseC"/>
    <property type="match status" value="1"/>
</dbReference>
<dbReference type="PANTHER" id="PTHR30244">
    <property type="entry name" value="TRANSAMINASE"/>
    <property type="match status" value="1"/>
</dbReference>
<evidence type="ECO:0000313" key="6">
    <source>
        <dbReference type="EMBL" id="SNS32280.1"/>
    </source>
</evidence>
<evidence type="ECO:0000256" key="2">
    <source>
        <dbReference type="ARBA" id="ARBA00037999"/>
    </source>
</evidence>
<evidence type="ECO:0000256" key="3">
    <source>
        <dbReference type="PIRSR" id="PIRSR000390-1"/>
    </source>
</evidence>
<dbReference type="InterPro" id="IPR015421">
    <property type="entry name" value="PyrdxlP-dep_Trfase_major"/>
</dbReference>
<dbReference type="Pfam" id="PF01041">
    <property type="entry name" value="DegT_DnrJ_EryC1"/>
    <property type="match status" value="1"/>
</dbReference>
<comment type="similarity">
    <text evidence="2 5">Belongs to the DegT/DnrJ/EryC1 family.</text>
</comment>
<dbReference type="PIRSF" id="PIRSF000390">
    <property type="entry name" value="PLP_StrS"/>
    <property type="match status" value="1"/>
</dbReference>
<dbReference type="STRING" id="1215104.GCA_000730585_03107"/>
<reference evidence="7" key="1">
    <citation type="submission" date="2017-06" db="EMBL/GenBank/DDBJ databases">
        <authorList>
            <person name="Varghese N."/>
            <person name="Submissions S."/>
        </authorList>
    </citation>
    <scope>NUCLEOTIDE SEQUENCE [LARGE SCALE GENOMIC DNA]</scope>
    <source>
        <strain evidence="7">DSM 22348</strain>
    </source>
</reference>
<dbReference type="GO" id="GO:0030170">
    <property type="term" value="F:pyridoxal phosphate binding"/>
    <property type="evidence" value="ECO:0007669"/>
    <property type="project" value="TreeGrafter"/>
</dbReference>
<feature type="active site" description="Proton acceptor" evidence="3">
    <location>
        <position position="244"/>
    </location>
</feature>
<evidence type="ECO:0000256" key="4">
    <source>
        <dbReference type="PIRSR" id="PIRSR000390-2"/>
    </source>
</evidence>
<accession>A0A239DIL9</accession>
<dbReference type="Gene3D" id="3.40.640.10">
    <property type="entry name" value="Type I PLP-dependent aspartate aminotransferase-like (Major domain)"/>
    <property type="match status" value="1"/>
</dbReference>
<dbReference type="GO" id="GO:0000271">
    <property type="term" value="P:polysaccharide biosynthetic process"/>
    <property type="evidence" value="ECO:0007669"/>
    <property type="project" value="TreeGrafter"/>
</dbReference>
<proteinExistence type="inferred from homology"/>
<keyword evidence="1 4" id="KW-0663">Pyridoxal phosphate</keyword>
<dbReference type="Gene3D" id="3.90.1150.10">
    <property type="entry name" value="Aspartate Aminotransferase, domain 1"/>
    <property type="match status" value="1"/>
</dbReference>
<dbReference type="InterPro" id="IPR015424">
    <property type="entry name" value="PyrdxlP-dep_Trfase"/>
</dbReference>
<dbReference type="GO" id="GO:0008483">
    <property type="term" value="F:transaminase activity"/>
    <property type="evidence" value="ECO:0007669"/>
    <property type="project" value="TreeGrafter"/>
</dbReference>
<dbReference type="AlphaFoldDB" id="A0A239DIL9"/>
<dbReference type="Proteomes" id="UP000198407">
    <property type="component" value="Unassembled WGS sequence"/>
</dbReference>
<dbReference type="InterPro" id="IPR020026">
    <property type="entry name" value="PseC"/>
</dbReference>
<evidence type="ECO:0000256" key="5">
    <source>
        <dbReference type="RuleBase" id="RU004508"/>
    </source>
</evidence>
<dbReference type="InterPro" id="IPR000653">
    <property type="entry name" value="DegT/StrS_aminotransferase"/>
</dbReference>
<dbReference type="InterPro" id="IPR015422">
    <property type="entry name" value="PyrdxlP-dep_Trfase_small"/>
</dbReference>
<evidence type="ECO:0000256" key="1">
    <source>
        <dbReference type="ARBA" id="ARBA00022898"/>
    </source>
</evidence>
<keyword evidence="7" id="KW-1185">Reference proteome</keyword>
<dbReference type="PANTHER" id="PTHR30244:SF34">
    <property type="entry name" value="DTDP-4-AMINO-4,6-DIDEOXYGALACTOSE TRANSAMINASE"/>
    <property type="match status" value="1"/>
</dbReference>
<name>A0A239DIL9_9PSED</name>
<protein>
    <submittedName>
        <fullName evidence="6">UDP-4-amino-4,6-dideoxy-N-acetyl-beta-L-altrosamine transaminase</fullName>
    </submittedName>
</protein>
<dbReference type="EMBL" id="FZOL01000006">
    <property type="protein sequence ID" value="SNS32280.1"/>
    <property type="molecule type" value="Genomic_DNA"/>
</dbReference>
<feature type="modified residue" description="N6-(pyridoxal phosphate)lysine" evidence="4">
    <location>
        <position position="244"/>
    </location>
</feature>
<dbReference type="SUPFAM" id="SSF53383">
    <property type="entry name" value="PLP-dependent transferases"/>
    <property type="match status" value="1"/>
</dbReference>
<organism evidence="6 7">
    <name type="scientific">Pseudomonas japonica</name>
    <dbReference type="NCBI Taxonomy" id="256466"/>
    <lineage>
        <taxon>Bacteria</taxon>
        <taxon>Pseudomonadati</taxon>
        <taxon>Pseudomonadota</taxon>
        <taxon>Gammaproteobacteria</taxon>
        <taxon>Pseudomonadales</taxon>
        <taxon>Pseudomonadaceae</taxon>
        <taxon>Pseudomonas</taxon>
    </lineage>
</organism>
<sequence>MFDDKSLFTSSVIGAFGRTLSGASVELAGSLAAPLPSASVSRMPLAERCLPVEPATNIPYGRQNVDQADIDAVVEVLRSDWLTQGPTLERFELAVAERCRAAHAVAVSNATAGLHLACLAAGLGAGDWLWTSPNSFVASANCARYCGAAVDFVDIDPLTWNLDVRALARKLELARDAGRLPRVLVAVAFSGQSCDMAEIARLAREYGFRVIEDAAHAFGADYAGEPVGCGRHADMTVFSFHPVKIITSGEGGMVLCNDPELARHLRGLRSHGITRDPARMSEATHGDWYYQQTELGFNYRMCDIQAALGLSQLRRLDAFLERRRQLAARYQRLLAGLPLQLPTAQADAHSAWHLYVVRLHEHLEGHHRAVFDGLREAGINVNLHYIPIHLQPYYRDLGFAPGDFPEAERYYRQAITLPLYPDLSEAQQDRVVAVLAGLLSEVRA</sequence>